<accession>A0AB94IHC3</accession>
<proteinExistence type="predicted"/>
<comment type="caution">
    <text evidence="4">The sequence shown here is derived from an EMBL/GenBank/DDBJ whole genome shotgun (WGS) entry which is preliminary data.</text>
</comment>
<evidence type="ECO:0000256" key="1">
    <source>
        <dbReference type="ARBA" id="ARBA00001946"/>
    </source>
</evidence>
<evidence type="ECO:0000259" key="3">
    <source>
        <dbReference type="PROSITE" id="PS51462"/>
    </source>
</evidence>
<keyword evidence="5" id="KW-1185">Reference proteome</keyword>
<evidence type="ECO:0000313" key="5">
    <source>
        <dbReference type="Proteomes" id="UP000018877"/>
    </source>
</evidence>
<dbReference type="Pfam" id="PF00293">
    <property type="entry name" value="NUDIX"/>
    <property type="match status" value="1"/>
</dbReference>
<dbReference type="GO" id="GO:0016787">
    <property type="term" value="F:hydrolase activity"/>
    <property type="evidence" value="ECO:0007669"/>
    <property type="project" value="UniProtKB-KW"/>
</dbReference>
<sequence>MRKFGGNKLGYIEELREIIGTRPLILVGAVVAVIDSHGKILLQKRPEGIWGLPGGLLELEESADEAGRREVFEETGVEIGQLQLVDVFSGKQYFRKLANGDEFYPVTIAYFSKDIKNSTIKIDGVESIDAGFFDIRELPEDTSPLIKTVINRYPKMFR</sequence>
<dbReference type="Proteomes" id="UP000018877">
    <property type="component" value="Unassembled WGS sequence"/>
</dbReference>
<dbReference type="SUPFAM" id="SSF55811">
    <property type="entry name" value="Nudix"/>
    <property type="match status" value="1"/>
</dbReference>
<dbReference type="CDD" id="cd04677">
    <property type="entry name" value="NUDIX_Hydrolase"/>
    <property type="match status" value="1"/>
</dbReference>
<gene>
    <name evidence="4" type="ORF">BAVI_22213</name>
</gene>
<dbReference type="PANTHER" id="PTHR43046">
    <property type="entry name" value="GDP-MANNOSE MANNOSYL HYDROLASE"/>
    <property type="match status" value="1"/>
</dbReference>
<dbReference type="InterPro" id="IPR020476">
    <property type="entry name" value="Nudix_hydrolase"/>
</dbReference>
<name>A0AB94IHC3_9BACI</name>
<dbReference type="EMBL" id="ALAN01000133">
    <property type="protein sequence ID" value="ETI66516.1"/>
    <property type="molecule type" value="Genomic_DNA"/>
</dbReference>
<reference evidence="4 5" key="1">
    <citation type="journal article" date="2014" name="Environ. Microbiol.">
        <title>The nitrate-ammonifying and nosZ-carrying bacterium Bacillus vireti is a potent source and sink for nitric and nitrous oxide under high nitrate conditions.</title>
        <authorList>
            <person name="Mania D."/>
            <person name="Heylen K."/>
            <person name="van Spanning R.J."/>
            <person name="Frostegard A."/>
        </authorList>
    </citation>
    <scope>NUCLEOTIDE SEQUENCE [LARGE SCALE GENOMIC DNA]</scope>
    <source>
        <strain evidence="4 5">LMG 21834</strain>
    </source>
</reference>
<dbReference type="InterPro" id="IPR000086">
    <property type="entry name" value="NUDIX_hydrolase_dom"/>
</dbReference>
<evidence type="ECO:0000256" key="2">
    <source>
        <dbReference type="ARBA" id="ARBA00022801"/>
    </source>
</evidence>
<keyword evidence="2" id="KW-0378">Hydrolase</keyword>
<protein>
    <submittedName>
        <fullName evidence="4">MutT/nudix family protein</fullName>
    </submittedName>
</protein>
<dbReference type="PANTHER" id="PTHR43046:SF2">
    <property type="entry name" value="8-OXO-DGTP DIPHOSPHATASE-RELATED"/>
    <property type="match status" value="1"/>
</dbReference>
<organism evidence="4 5">
    <name type="scientific">Neobacillus vireti LMG 21834</name>
    <dbReference type="NCBI Taxonomy" id="1131730"/>
    <lineage>
        <taxon>Bacteria</taxon>
        <taxon>Bacillati</taxon>
        <taxon>Bacillota</taxon>
        <taxon>Bacilli</taxon>
        <taxon>Bacillales</taxon>
        <taxon>Bacillaceae</taxon>
        <taxon>Neobacillus</taxon>
    </lineage>
</organism>
<dbReference type="InterPro" id="IPR015797">
    <property type="entry name" value="NUDIX_hydrolase-like_dom_sf"/>
</dbReference>
<comment type="cofactor">
    <cofactor evidence="1">
        <name>Mg(2+)</name>
        <dbReference type="ChEBI" id="CHEBI:18420"/>
    </cofactor>
</comment>
<dbReference type="Gene3D" id="3.90.79.10">
    <property type="entry name" value="Nucleoside Triphosphate Pyrophosphohydrolase"/>
    <property type="match status" value="1"/>
</dbReference>
<feature type="domain" description="Nudix hydrolase" evidence="3">
    <location>
        <begin position="23"/>
        <end position="158"/>
    </location>
</feature>
<dbReference type="PRINTS" id="PR00502">
    <property type="entry name" value="NUDIXFAMILY"/>
</dbReference>
<dbReference type="AlphaFoldDB" id="A0AB94IHC3"/>
<evidence type="ECO:0000313" key="4">
    <source>
        <dbReference type="EMBL" id="ETI66516.1"/>
    </source>
</evidence>
<dbReference type="PROSITE" id="PS51462">
    <property type="entry name" value="NUDIX"/>
    <property type="match status" value="1"/>
</dbReference>